<dbReference type="GO" id="GO:0009507">
    <property type="term" value="C:chloroplast"/>
    <property type="evidence" value="ECO:0007669"/>
    <property type="project" value="UniProtKB-SubCell"/>
</dbReference>
<comment type="similarity">
    <text evidence="3">Belongs to the peptidase M50B family.</text>
</comment>
<dbReference type="Pfam" id="PF02163">
    <property type="entry name" value="Peptidase_M50"/>
    <property type="match status" value="1"/>
</dbReference>
<dbReference type="EMBL" id="JALLAZ020001007">
    <property type="protein sequence ID" value="KAL3782636.1"/>
    <property type="molecule type" value="Genomic_DNA"/>
</dbReference>
<evidence type="ECO:0000256" key="11">
    <source>
        <dbReference type="ARBA" id="ARBA00023136"/>
    </source>
</evidence>
<evidence type="ECO:0000256" key="3">
    <source>
        <dbReference type="ARBA" id="ARBA00007931"/>
    </source>
</evidence>
<feature type="transmembrane region" description="Helical" evidence="13">
    <location>
        <begin position="616"/>
        <end position="639"/>
    </location>
</feature>
<evidence type="ECO:0000256" key="9">
    <source>
        <dbReference type="ARBA" id="ARBA00022946"/>
    </source>
</evidence>
<dbReference type="GO" id="GO:0016020">
    <property type="term" value="C:membrane"/>
    <property type="evidence" value="ECO:0007669"/>
    <property type="project" value="UniProtKB-SubCell"/>
</dbReference>
<evidence type="ECO:0000256" key="12">
    <source>
        <dbReference type="SAM" id="MobiDB-lite"/>
    </source>
</evidence>
<evidence type="ECO:0000259" key="15">
    <source>
        <dbReference type="Pfam" id="PF02163"/>
    </source>
</evidence>
<name>A0ABD3P4B9_9STRA</name>
<protein>
    <recommendedName>
        <fullName evidence="15">Peptidase M50 domain-containing protein</fullName>
    </recommendedName>
</protein>
<keyword evidence="17" id="KW-1185">Reference proteome</keyword>
<accession>A0ABD3P4B9</accession>
<evidence type="ECO:0000256" key="13">
    <source>
        <dbReference type="SAM" id="Phobius"/>
    </source>
</evidence>
<keyword evidence="5" id="KW-0934">Plastid</keyword>
<dbReference type="AlphaFoldDB" id="A0ABD3P4B9"/>
<dbReference type="InterPro" id="IPR008915">
    <property type="entry name" value="Peptidase_M50"/>
</dbReference>
<keyword evidence="4" id="KW-0150">Chloroplast</keyword>
<dbReference type="InterPro" id="IPR044838">
    <property type="entry name" value="EGY1-like"/>
</dbReference>
<keyword evidence="11 13" id="KW-0472">Membrane</keyword>
<gene>
    <name evidence="16" type="ORF">ACHAW5_001780</name>
</gene>
<feature type="region of interest" description="Disordered" evidence="12">
    <location>
        <begin position="153"/>
        <end position="181"/>
    </location>
</feature>
<evidence type="ECO:0000256" key="5">
    <source>
        <dbReference type="ARBA" id="ARBA00022640"/>
    </source>
</evidence>
<dbReference type="PANTHER" id="PTHR31412:SF0">
    <property type="entry name" value="ZINC METALLOPROTEASE EGY1, CHLOROPLASTIC-RELATED"/>
    <property type="match status" value="1"/>
</dbReference>
<dbReference type="GO" id="GO:0008233">
    <property type="term" value="F:peptidase activity"/>
    <property type="evidence" value="ECO:0007669"/>
    <property type="project" value="UniProtKB-KW"/>
</dbReference>
<feature type="transmembrane region" description="Helical" evidence="13">
    <location>
        <begin position="508"/>
        <end position="531"/>
    </location>
</feature>
<evidence type="ECO:0000256" key="1">
    <source>
        <dbReference type="ARBA" id="ARBA00004141"/>
    </source>
</evidence>
<organism evidence="16 17">
    <name type="scientific">Stephanodiscus triporus</name>
    <dbReference type="NCBI Taxonomy" id="2934178"/>
    <lineage>
        <taxon>Eukaryota</taxon>
        <taxon>Sar</taxon>
        <taxon>Stramenopiles</taxon>
        <taxon>Ochrophyta</taxon>
        <taxon>Bacillariophyta</taxon>
        <taxon>Coscinodiscophyceae</taxon>
        <taxon>Thalassiosirophycidae</taxon>
        <taxon>Stephanodiscales</taxon>
        <taxon>Stephanodiscaceae</taxon>
        <taxon>Stephanodiscus</taxon>
    </lineage>
</organism>
<feature type="signal peptide" evidence="14">
    <location>
        <begin position="1"/>
        <end position="21"/>
    </location>
</feature>
<evidence type="ECO:0000256" key="4">
    <source>
        <dbReference type="ARBA" id="ARBA00022528"/>
    </source>
</evidence>
<feature type="transmembrane region" description="Helical" evidence="13">
    <location>
        <begin position="400"/>
        <end position="423"/>
    </location>
</feature>
<dbReference type="PANTHER" id="PTHR31412">
    <property type="entry name" value="ZINC METALLOPROTEASE EGY1"/>
    <property type="match status" value="1"/>
</dbReference>
<dbReference type="GO" id="GO:0006508">
    <property type="term" value="P:proteolysis"/>
    <property type="evidence" value="ECO:0007669"/>
    <property type="project" value="UniProtKB-KW"/>
</dbReference>
<evidence type="ECO:0000256" key="6">
    <source>
        <dbReference type="ARBA" id="ARBA00022670"/>
    </source>
</evidence>
<comment type="caution">
    <text evidence="16">The sequence shown here is derived from an EMBL/GenBank/DDBJ whole genome shotgun (WGS) entry which is preliminary data.</text>
</comment>
<keyword evidence="14" id="KW-0732">Signal</keyword>
<keyword evidence="10 13" id="KW-1133">Transmembrane helix</keyword>
<dbReference type="CDD" id="cd06160">
    <property type="entry name" value="S2P-M50_like_2"/>
    <property type="match status" value="1"/>
</dbReference>
<keyword evidence="8" id="KW-0378">Hydrolase</keyword>
<keyword evidence="7 13" id="KW-0812">Transmembrane</keyword>
<evidence type="ECO:0000256" key="8">
    <source>
        <dbReference type="ARBA" id="ARBA00022801"/>
    </source>
</evidence>
<evidence type="ECO:0000256" key="14">
    <source>
        <dbReference type="SAM" id="SignalP"/>
    </source>
</evidence>
<dbReference type="Proteomes" id="UP001530315">
    <property type="component" value="Unassembled WGS sequence"/>
</dbReference>
<sequence>MPRVGRLLLLIALTATSGASAFQQPTKLVRAGLRSGGTTRAWHEVVLLSKSEAGGEENTRLPFLARALQKLRSKTEEPGHVGVFESYEDVENERIDSEAAILKALAVKTRLEAEKLDWSLTLAKIKKIEGMIPEKGGRADILRDIQMLMTKTSSVEKEMGGNKVSSDEPSREDSTQAGEKNIVEEILDADKPLLSDDKRKEAISGFDQLPQQIKDMMARTVGMKDGTNATAVIEKLMDKDSLYEGGADGTFYIKAKADDLEDVEILINNDFAEVNAYVQNLLPESTRKKPLNEEYIDALFSEILGKDTFNPTERKPQAVPGGYLIRGESKVKSKEGKDDGDLLIEALDKKIAASSVAGKIQVFYILDPTPPSGEEILNDEDELPVLLITNYDISPDTNTWVKTTVTFLGLASIAVFTLGSFVFNDDIINRISADANNSDDSFDWIYNLSLPLAFSLLATQISHEFGHLIVAVKDDIKIGIPSLIPGFQFGLTGGITPIKSSPKNIKSLFDFAIAGPLFGLTASLILLYMGVEMTAFMDTSNLAQLPSIPIEILRTSALGGGIIDYLLGDGVLKSPDLSQTIKLHPFAISGFSGLMINALSLLPIGNTDGGRICVSFFGRSFSCVVQGTALLALVIAGFFGADQVNVLLCYAVFCQIWQKELEIPCRNEVDELDSLKIAKALTFTARANTITKMLRIIR</sequence>
<evidence type="ECO:0000256" key="2">
    <source>
        <dbReference type="ARBA" id="ARBA00004229"/>
    </source>
</evidence>
<feature type="chain" id="PRO_5044812038" description="Peptidase M50 domain-containing protein" evidence="14">
    <location>
        <begin position="22"/>
        <end position="698"/>
    </location>
</feature>
<feature type="compositionally biased region" description="Basic and acidic residues" evidence="12">
    <location>
        <begin position="154"/>
        <end position="174"/>
    </location>
</feature>
<feature type="domain" description="Peptidase M50" evidence="15">
    <location>
        <begin position="453"/>
        <end position="619"/>
    </location>
</feature>
<feature type="transmembrane region" description="Helical" evidence="13">
    <location>
        <begin position="583"/>
        <end position="604"/>
    </location>
</feature>
<comment type="subcellular location">
    <subcellularLocation>
        <location evidence="1">Membrane</location>
        <topology evidence="1">Multi-pass membrane protein</topology>
    </subcellularLocation>
    <subcellularLocation>
        <location evidence="2">Plastid</location>
        <location evidence="2">Chloroplast</location>
    </subcellularLocation>
</comment>
<reference evidence="16 17" key="1">
    <citation type="submission" date="2024-10" db="EMBL/GenBank/DDBJ databases">
        <title>Updated reference genomes for cyclostephanoid diatoms.</title>
        <authorList>
            <person name="Roberts W.R."/>
            <person name="Alverson A.J."/>
        </authorList>
    </citation>
    <scope>NUCLEOTIDE SEQUENCE [LARGE SCALE GENOMIC DNA]</scope>
    <source>
        <strain evidence="16 17">AJA276-08</strain>
    </source>
</reference>
<evidence type="ECO:0000313" key="16">
    <source>
        <dbReference type="EMBL" id="KAL3782636.1"/>
    </source>
</evidence>
<keyword evidence="6" id="KW-0645">Protease</keyword>
<evidence type="ECO:0000256" key="10">
    <source>
        <dbReference type="ARBA" id="ARBA00022989"/>
    </source>
</evidence>
<evidence type="ECO:0000313" key="17">
    <source>
        <dbReference type="Proteomes" id="UP001530315"/>
    </source>
</evidence>
<keyword evidence="9" id="KW-0809">Transit peptide</keyword>
<evidence type="ECO:0000256" key="7">
    <source>
        <dbReference type="ARBA" id="ARBA00022692"/>
    </source>
</evidence>
<proteinExistence type="inferred from homology"/>